<evidence type="ECO:0000256" key="2">
    <source>
        <dbReference type="SAM" id="Phobius"/>
    </source>
</evidence>
<feature type="compositionally biased region" description="Polar residues" evidence="1">
    <location>
        <begin position="86"/>
        <end position="103"/>
    </location>
</feature>
<feature type="compositionally biased region" description="Basic and acidic residues" evidence="1">
    <location>
        <begin position="118"/>
        <end position="140"/>
    </location>
</feature>
<dbReference type="EMBL" id="JAFDST010000002">
    <property type="protein sequence ID" value="MBP1081325.1"/>
    <property type="molecule type" value="Genomic_DNA"/>
</dbReference>
<sequence length="356" mass="40551">MTDDKKLKELLSKAYRNKTFTERDRAAVFAKIKEREEEDMHTRSRKRPGSVWQHLVPVALTFVLLLGVGIFTFSSAKNLWFEQNQASPSIQQQGPNNENTQANEAEPKVDPNPNSDNEPNKVPDQEQRKEDTEKGTDSKQTEGYTSLEALLKDVETYLNTDIPFVKPTNLPKGEKTYYTAAYDNKPDGYSVIIYQTDHPVLINDRSLNNVGEDSQLVTLRGEKYESAEAAQQEVGYQEVQKQDHAIDLGYGLWGMQDAGAGHKFFNWNEGRWYLGMQAQTQNQIDLPGKAKEMVEFLENNTLPIPNQFARFSVAYENNDVTNSAFWQEGQIVYEVEPNTKDPVDALRIVTSITENR</sequence>
<keyword evidence="2" id="KW-1133">Transmembrane helix</keyword>
<reference evidence="3 4" key="1">
    <citation type="submission" date="2021-01" db="EMBL/GenBank/DDBJ databases">
        <title>Genomic Encyclopedia of Type Strains, Phase IV (KMG-IV): sequencing the most valuable type-strain genomes for metagenomic binning, comparative biology and taxonomic classification.</title>
        <authorList>
            <person name="Goeker M."/>
        </authorList>
    </citation>
    <scope>NUCLEOTIDE SEQUENCE [LARGE SCALE GENOMIC DNA]</scope>
    <source>
        <strain evidence="3 4">DSM 103394</strain>
    </source>
</reference>
<comment type="caution">
    <text evidence="3">The sequence shown here is derived from an EMBL/GenBank/DDBJ whole genome shotgun (WGS) entry which is preliminary data.</text>
</comment>
<feature type="region of interest" description="Disordered" evidence="1">
    <location>
        <begin position="86"/>
        <end position="145"/>
    </location>
</feature>
<evidence type="ECO:0000313" key="3">
    <source>
        <dbReference type="EMBL" id="MBP1081325.1"/>
    </source>
</evidence>
<dbReference type="Proteomes" id="UP000674416">
    <property type="component" value="Unassembled WGS sequence"/>
</dbReference>
<keyword evidence="2" id="KW-0812">Transmembrane</keyword>
<protein>
    <submittedName>
        <fullName evidence="3">Uncharacterized protein</fullName>
    </submittedName>
</protein>
<proteinExistence type="predicted"/>
<dbReference type="RefSeq" id="WP_053604231.1">
    <property type="nucleotide sequence ID" value="NZ_JAFDST010000002.1"/>
</dbReference>
<keyword evidence="4" id="KW-1185">Reference proteome</keyword>
<organism evidence="3 4">
    <name type="scientific">Bacillus capparidis</name>
    <dbReference type="NCBI Taxonomy" id="1840411"/>
    <lineage>
        <taxon>Bacteria</taxon>
        <taxon>Bacillati</taxon>
        <taxon>Bacillota</taxon>
        <taxon>Bacilli</taxon>
        <taxon>Bacillales</taxon>
        <taxon>Bacillaceae</taxon>
        <taxon>Bacillus</taxon>
    </lineage>
</organism>
<evidence type="ECO:0000313" key="4">
    <source>
        <dbReference type="Proteomes" id="UP000674416"/>
    </source>
</evidence>
<keyword evidence="2" id="KW-0472">Membrane</keyword>
<name>A0ABS4CWD7_9BACI</name>
<evidence type="ECO:0000256" key="1">
    <source>
        <dbReference type="SAM" id="MobiDB-lite"/>
    </source>
</evidence>
<gene>
    <name evidence="3" type="ORF">JOC74_001818</name>
</gene>
<accession>A0ABS4CWD7</accession>
<feature type="transmembrane region" description="Helical" evidence="2">
    <location>
        <begin position="51"/>
        <end position="73"/>
    </location>
</feature>